<dbReference type="Gene3D" id="3.30.470.20">
    <property type="entry name" value="ATP-grasp fold, B domain"/>
    <property type="match status" value="1"/>
</dbReference>
<dbReference type="PROSITE" id="PS50975">
    <property type="entry name" value="ATP_GRASP"/>
    <property type="match status" value="1"/>
</dbReference>
<dbReference type="Gene3D" id="3.30.1490.20">
    <property type="entry name" value="ATP-grasp fold, A domain"/>
    <property type="match status" value="1"/>
</dbReference>
<evidence type="ECO:0000313" key="6">
    <source>
        <dbReference type="EMBL" id="KAF1987573.1"/>
    </source>
</evidence>
<dbReference type="GO" id="GO:0008716">
    <property type="term" value="F:D-alanine-D-alanine ligase activity"/>
    <property type="evidence" value="ECO:0007669"/>
    <property type="project" value="InterPro"/>
</dbReference>
<dbReference type="GO" id="GO:0071555">
    <property type="term" value="P:cell wall organization"/>
    <property type="evidence" value="ECO:0007669"/>
    <property type="project" value="UniProtKB-KW"/>
</dbReference>
<dbReference type="Pfam" id="PF07478">
    <property type="entry name" value="Dala_Dala_lig_C"/>
    <property type="match status" value="1"/>
</dbReference>
<organism evidence="6 7">
    <name type="scientific">Aulographum hederae CBS 113979</name>
    <dbReference type="NCBI Taxonomy" id="1176131"/>
    <lineage>
        <taxon>Eukaryota</taxon>
        <taxon>Fungi</taxon>
        <taxon>Dikarya</taxon>
        <taxon>Ascomycota</taxon>
        <taxon>Pezizomycotina</taxon>
        <taxon>Dothideomycetes</taxon>
        <taxon>Pleosporomycetidae</taxon>
        <taxon>Aulographales</taxon>
        <taxon>Aulographaceae</taxon>
    </lineage>
</organism>
<dbReference type="OrthoDB" id="2013972at2759"/>
<accession>A0A6G1H2X2</accession>
<gene>
    <name evidence="6" type="ORF">K402DRAFT_462861</name>
</gene>
<comment type="similarity">
    <text evidence="1">Belongs to the D-alanine--D-alanine ligase family.</text>
</comment>
<evidence type="ECO:0000259" key="5">
    <source>
        <dbReference type="PROSITE" id="PS50975"/>
    </source>
</evidence>
<name>A0A6G1H2X2_9PEZI</name>
<dbReference type="PANTHER" id="PTHR23132">
    <property type="entry name" value="D-ALANINE--D-ALANINE LIGASE"/>
    <property type="match status" value="1"/>
</dbReference>
<evidence type="ECO:0000256" key="2">
    <source>
        <dbReference type="ARBA" id="ARBA00022598"/>
    </source>
</evidence>
<reference evidence="6" key="1">
    <citation type="journal article" date="2020" name="Stud. Mycol.">
        <title>101 Dothideomycetes genomes: a test case for predicting lifestyles and emergence of pathogens.</title>
        <authorList>
            <person name="Haridas S."/>
            <person name="Albert R."/>
            <person name="Binder M."/>
            <person name="Bloem J."/>
            <person name="Labutti K."/>
            <person name="Salamov A."/>
            <person name="Andreopoulos B."/>
            <person name="Baker S."/>
            <person name="Barry K."/>
            <person name="Bills G."/>
            <person name="Bluhm B."/>
            <person name="Cannon C."/>
            <person name="Castanera R."/>
            <person name="Culley D."/>
            <person name="Daum C."/>
            <person name="Ezra D."/>
            <person name="Gonzalez J."/>
            <person name="Henrissat B."/>
            <person name="Kuo A."/>
            <person name="Liang C."/>
            <person name="Lipzen A."/>
            <person name="Lutzoni F."/>
            <person name="Magnuson J."/>
            <person name="Mondo S."/>
            <person name="Nolan M."/>
            <person name="Ohm R."/>
            <person name="Pangilinan J."/>
            <person name="Park H.-J."/>
            <person name="Ramirez L."/>
            <person name="Alfaro M."/>
            <person name="Sun H."/>
            <person name="Tritt A."/>
            <person name="Yoshinaga Y."/>
            <person name="Zwiers L.-H."/>
            <person name="Turgeon B."/>
            <person name="Goodwin S."/>
            <person name="Spatafora J."/>
            <person name="Crous P."/>
            <person name="Grigoriev I."/>
        </authorList>
    </citation>
    <scope>NUCLEOTIDE SEQUENCE</scope>
    <source>
        <strain evidence="6">CBS 113979</strain>
    </source>
</reference>
<dbReference type="Gene3D" id="3.40.50.20">
    <property type="match status" value="1"/>
</dbReference>
<dbReference type="InterPro" id="IPR016185">
    <property type="entry name" value="PreATP-grasp_dom_sf"/>
</dbReference>
<proteinExistence type="inferred from homology"/>
<dbReference type="GO" id="GO:0005524">
    <property type="term" value="F:ATP binding"/>
    <property type="evidence" value="ECO:0007669"/>
    <property type="project" value="UniProtKB-UniRule"/>
</dbReference>
<evidence type="ECO:0000256" key="1">
    <source>
        <dbReference type="ARBA" id="ARBA00010871"/>
    </source>
</evidence>
<dbReference type="InterPro" id="IPR011095">
    <property type="entry name" value="Dala_Dala_lig_C"/>
</dbReference>
<dbReference type="GO" id="GO:0046872">
    <property type="term" value="F:metal ion binding"/>
    <property type="evidence" value="ECO:0007669"/>
    <property type="project" value="InterPro"/>
</dbReference>
<dbReference type="SUPFAM" id="SSF52440">
    <property type="entry name" value="PreATP-grasp domain"/>
    <property type="match status" value="1"/>
</dbReference>
<dbReference type="InterPro" id="IPR013815">
    <property type="entry name" value="ATP_grasp_subdomain_1"/>
</dbReference>
<protein>
    <submittedName>
        <fullName evidence="6">Glutathione synthetase ATP-binding domain-like protein</fullName>
    </submittedName>
</protein>
<keyword evidence="3" id="KW-0961">Cell wall biogenesis/degradation</keyword>
<dbReference type="PANTHER" id="PTHR23132:SF23">
    <property type="entry name" value="D-ALANINE--D-ALANINE LIGASE B"/>
    <property type="match status" value="1"/>
</dbReference>
<evidence type="ECO:0000256" key="4">
    <source>
        <dbReference type="PROSITE-ProRule" id="PRU00409"/>
    </source>
</evidence>
<dbReference type="AlphaFoldDB" id="A0A6G1H2X2"/>
<dbReference type="SUPFAM" id="SSF56059">
    <property type="entry name" value="Glutathione synthetase ATP-binding domain-like"/>
    <property type="match status" value="1"/>
</dbReference>
<evidence type="ECO:0000256" key="3">
    <source>
        <dbReference type="ARBA" id="ARBA00023316"/>
    </source>
</evidence>
<keyword evidence="2" id="KW-0436">Ligase</keyword>
<sequence>MAPSAMPVDRDQSSGKYRRVGLCFDLKEDYVASGIPTELVEGFEETKTINAITAALEKKGFHVIQLGNFKQLAKVLSDRDGKLYVDFVFNIHSGFYGTARESQVPAILEAYQIPFTGSNCATLAWCIDKAKTKMILESLQIPTAPFLVIPAVSKRDPALSTKALYEHAMSTTRHKKQLSKFPLFLKPVSQGCSVGVSASNKVTNQERLHEELDYLSCKFPNDDIVVETFLPGREFTVGIIGTGHEARCLGAIEFNYSPRGADGFPDFYSSGRKAVKTSAGMETQVPSDKDSEANAVKEVALRAWRALDCRDGGRVDVRCDENGVPHILELQPLSGLRPDISGLPLIAYSAGISYDELICMIVEAAIGRFKRMGELSTKLVEPKLNGKQHGKAANAVENENGVEYPRYDM</sequence>
<keyword evidence="4" id="KW-0547">Nucleotide-binding</keyword>
<keyword evidence="4 6" id="KW-0067">ATP-binding</keyword>
<dbReference type="EMBL" id="ML977152">
    <property type="protein sequence ID" value="KAF1987573.1"/>
    <property type="molecule type" value="Genomic_DNA"/>
</dbReference>
<dbReference type="InterPro" id="IPR011761">
    <property type="entry name" value="ATP-grasp"/>
</dbReference>
<evidence type="ECO:0000313" key="7">
    <source>
        <dbReference type="Proteomes" id="UP000800041"/>
    </source>
</evidence>
<feature type="domain" description="ATP-grasp" evidence="5">
    <location>
        <begin position="133"/>
        <end position="363"/>
    </location>
</feature>
<dbReference type="Proteomes" id="UP000800041">
    <property type="component" value="Unassembled WGS sequence"/>
</dbReference>
<keyword evidence="7" id="KW-1185">Reference proteome</keyword>